<evidence type="ECO:0000313" key="3">
    <source>
        <dbReference type="Proteomes" id="UP000479000"/>
    </source>
</evidence>
<evidence type="ECO:0000256" key="1">
    <source>
        <dbReference type="SAM" id="MobiDB-lite"/>
    </source>
</evidence>
<sequence>MSRSRRQITCIWTRFSLCQRSQEIKRKMSDMVIVAEGNMERTEPRDATRLDADKSFYFLNGKEEAPLIRSRRPMEGLDQIPSSSPQTADLARQIGKSERKAKSIQPYNHRAIWRLCSFMRFHSSCCITVDFSDN</sequence>
<gene>
    <name evidence="2" type="ORF">NTEN_LOCUS2816</name>
</gene>
<keyword evidence="3" id="KW-1185">Reference proteome</keyword>
<feature type="region of interest" description="Disordered" evidence="1">
    <location>
        <begin position="73"/>
        <end position="103"/>
    </location>
</feature>
<protein>
    <submittedName>
        <fullName evidence="2">Uncharacterized protein</fullName>
    </submittedName>
</protein>
<proteinExistence type="predicted"/>
<dbReference type="AlphaFoldDB" id="A0A6H5G351"/>
<dbReference type="Proteomes" id="UP000479000">
    <property type="component" value="Unassembled WGS sequence"/>
</dbReference>
<name>A0A6H5G351_9HEMI</name>
<reference evidence="2 3" key="1">
    <citation type="submission" date="2020-02" db="EMBL/GenBank/DDBJ databases">
        <authorList>
            <person name="Ferguson B K."/>
        </authorList>
    </citation>
    <scope>NUCLEOTIDE SEQUENCE [LARGE SCALE GENOMIC DNA]</scope>
</reference>
<accession>A0A6H5G351</accession>
<evidence type="ECO:0000313" key="2">
    <source>
        <dbReference type="EMBL" id="CAA9996245.1"/>
    </source>
</evidence>
<dbReference type="EMBL" id="CADCXU010004490">
    <property type="protein sequence ID" value="CAA9996245.1"/>
    <property type="molecule type" value="Genomic_DNA"/>
</dbReference>
<organism evidence="2 3">
    <name type="scientific">Nesidiocoris tenuis</name>
    <dbReference type="NCBI Taxonomy" id="355587"/>
    <lineage>
        <taxon>Eukaryota</taxon>
        <taxon>Metazoa</taxon>
        <taxon>Ecdysozoa</taxon>
        <taxon>Arthropoda</taxon>
        <taxon>Hexapoda</taxon>
        <taxon>Insecta</taxon>
        <taxon>Pterygota</taxon>
        <taxon>Neoptera</taxon>
        <taxon>Paraneoptera</taxon>
        <taxon>Hemiptera</taxon>
        <taxon>Heteroptera</taxon>
        <taxon>Panheteroptera</taxon>
        <taxon>Cimicomorpha</taxon>
        <taxon>Miridae</taxon>
        <taxon>Dicyphina</taxon>
        <taxon>Nesidiocoris</taxon>
    </lineage>
</organism>